<dbReference type="InterPro" id="IPR006311">
    <property type="entry name" value="TAT_signal"/>
</dbReference>
<dbReference type="Proteomes" id="UP000015480">
    <property type="component" value="Chromosome"/>
</dbReference>
<comment type="subcellular location">
    <subcellularLocation>
        <location evidence="1">Cell envelope</location>
    </subcellularLocation>
</comment>
<dbReference type="HOGENOM" id="CLU_038034_10_1_5"/>
<sequence>MAGLTARPARREVLAALAAGGATALLAASLPSPLRAAQPLRVATLDWLGTEFCLTAGLAPVGVADLPGYLQWVGFGAADLAQAADLGSRQQPGLETLARLKPDLILGSAYRHASLEAELARIAPVALLPDKGPGDQLHLIRAAYDACAAAIGADAAPAQSHFDATLAALAETVVARGLSGAPVVLAQPLEGTPRLRVFNADAAAMRALALTGVTPAVPANGEAFGFATMGIEGLAALSPETRLLLLADALPAELGDSAIWPLLPVVKAGGLILTGRVWSFGGLQVLADLSEHAVNALIAGGRG</sequence>
<reference evidence="7 8" key="1">
    <citation type="journal article" date="2014" name="BMC Genomics">
        <title>Architecture and functions of a multipartite genome of the methylotrophic bacterium Paracoccus aminophilus JCM 7686, containing primary and secondary chromids.</title>
        <authorList>
            <person name="Dziewit L."/>
            <person name="Czarnecki J."/>
            <person name="Wibberg D."/>
            <person name="Radlinska M."/>
            <person name="Mrozek P."/>
            <person name="Szymczak M."/>
            <person name="Schluter A."/>
            <person name="Puhler A."/>
            <person name="Bartosik D."/>
        </authorList>
    </citation>
    <scope>NUCLEOTIDE SEQUENCE [LARGE SCALE GENOMIC DNA]</scope>
    <source>
        <strain evidence="7">JCM 7686</strain>
    </source>
</reference>
<organism evidence="7 8">
    <name type="scientific">Paracoccus aminophilus JCM 7686</name>
    <dbReference type="NCBI Taxonomy" id="1367847"/>
    <lineage>
        <taxon>Bacteria</taxon>
        <taxon>Pseudomonadati</taxon>
        <taxon>Pseudomonadota</taxon>
        <taxon>Alphaproteobacteria</taxon>
        <taxon>Rhodobacterales</taxon>
        <taxon>Paracoccaceae</taxon>
        <taxon>Paracoccus</taxon>
    </lineage>
</organism>
<protein>
    <submittedName>
        <fullName evidence="7">Iron complex transport system, substrate-binding protein</fullName>
    </submittedName>
</protein>
<dbReference type="GO" id="GO:1901678">
    <property type="term" value="P:iron coordination entity transport"/>
    <property type="evidence" value="ECO:0007669"/>
    <property type="project" value="UniProtKB-ARBA"/>
</dbReference>
<dbReference type="AlphaFoldDB" id="S5XXT9"/>
<dbReference type="eggNOG" id="COG0614">
    <property type="taxonomic scope" value="Bacteria"/>
</dbReference>
<accession>S5XXT9</accession>
<dbReference type="Gene3D" id="3.40.50.1980">
    <property type="entry name" value="Nitrogenase molybdenum iron protein domain"/>
    <property type="match status" value="2"/>
</dbReference>
<name>S5XXT9_PARAH</name>
<dbReference type="STRING" id="1367847.JCM7686_1156"/>
<feature type="domain" description="Fe/B12 periplasmic-binding" evidence="6">
    <location>
        <begin position="41"/>
        <end position="302"/>
    </location>
</feature>
<evidence type="ECO:0000313" key="7">
    <source>
        <dbReference type="EMBL" id="AGT08265.1"/>
    </source>
</evidence>
<gene>
    <name evidence="7" type="ORF">JCM7686_1156</name>
</gene>
<comment type="similarity">
    <text evidence="2">Belongs to the bacterial solute-binding protein 8 family.</text>
</comment>
<evidence type="ECO:0000313" key="8">
    <source>
        <dbReference type="Proteomes" id="UP000015480"/>
    </source>
</evidence>
<dbReference type="PROSITE" id="PS51318">
    <property type="entry name" value="TAT"/>
    <property type="match status" value="1"/>
</dbReference>
<keyword evidence="8" id="KW-1185">Reference proteome</keyword>
<evidence type="ECO:0000256" key="3">
    <source>
        <dbReference type="ARBA" id="ARBA00022448"/>
    </source>
</evidence>
<evidence type="ECO:0000256" key="4">
    <source>
        <dbReference type="ARBA" id="ARBA00022496"/>
    </source>
</evidence>
<proteinExistence type="inferred from homology"/>
<keyword evidence="4" id="KW-0408">Iron</keyword>
<dbReference type="PATRIC" id="fig|1367847.3.peg.1123"/>
<keyword evidence="4" id="KW-0410">Iron transport</keyword>
<dbReference type="GO" id="GO:0030288">
    <property type="term" value="C:outer membrane-bounded periplasmic space"/>
    <property type="evidence" value="ECO:0007669"/>
    <property type="project" value="TreeGrafter"/>
</dbReference>
<keyword evidence="4" id="KW-0406">Ion transport</keyword>
<dbReference type="PROSITE" id="PS50983">
    <property type="entry name" value="FE_B12_PBP"/>
    <property type="match status" value="1"/>
</dbReference>
<dbReference type="InterPro" id="IPR002491">
    <property type="entry name" value="ABC_transptr_periplasmic_BD"/>
</dbReference>
<evidence type="ECO:0000256" key="5">
    <source>
        <dbReference type="ARBA" id="ARBA00022729"/>
    </source>
</evidence>
<dbReference type="InterPro" id="IPR051313">
    <property type="entry name" value="Bact_iron-sidero_bind"/>
</dbReference>
<dbReference type="EMBL" id="CP006650">
    <property type="protein sequence ID" value="AGT08265.1"/>
    <property type="molecule type" value="Genomic_DNA"/>
</dbReference>
<dbReference type="PANTHER" id="PTHR30532:SF1">
    <property type="entry name" value="IRON(3+)-HYDROXAMATE-BINDING PROTEIN FHUD"/>
    <property type="match status" value="1"/>
</dbReference>
<keyword evidence="3" id="KW-0813">Transport</keyword>
<dbReference type="SUPFAM" id="SSF53807">
    <property type="entry name" value="Helical backbone' metal receptor"/>
    <property type="match status" value="1"/>
</dbReference>
<evidence type="ECO:0000256" key="1">
    <source>
        <dbReference type="ARBA" id="ARBA00004196"/>
    </source>
</evidence>
<dbReference type="PANTHER" id="PTHR30532">
    <property type="entry name" value="IRON III DICITRATE-BINDING PERIPLASMIC PROTEIN"/>
    <property type="match status" value="1"/>
</dbReference>
<dbReference type="KEGG" id="pami:JCM7686_1156"/>
<evidence type="ECO:0000259" key="6">
    <source>
        <dbReference type="PROSITE" id="PS50983"/>
    </source>
</evidence>
<evidence type="ECO:0000256" key="2">
    <source>
        <dbReference type="ARBA" id="ARBA00008814"/>
    </source>
</evidence>
<keyword evidence="5" id="KW-0732">Signal</keyword>